<dbReference type="EMBL" id="VSWC01000171">
    <property type="protein sequence ID" value="KAA1070769.1"/>
    <property type="molecule type" value="Genomic_DNA"/>
</dbReference>
<evidence type="ECO:0000313" key="2">
    <source>
        <dbReference type="EMBL" id="KAA1070769.1"/>
    </source>
</evidence>
<keyword evidence="4" id="KW-1185">Reference proteome</keyword>
<dbReference type="AlphaFoldDB" id="A0A5B0M3B6"/>
<name>A0A5B0M3B6_PUCGR</name>
<protein>
    <submittedName>
        <fullName evidence="2">Uncharacterized protein</fullName>
    </submittedName>
</protein>
<accession>A0A5B0M3B6</accession>
<comment type="caution">
    <text evidence="2">The sequence shown here is derived from an EMBL/GenBank/DDBJ whole genome shotgun (WGS) entry which is preliminary data.</text>
</comment>
<sequence length="74" mass="8114">MVRVRTVRYTHAPAADETLRGTYIGRPARLVHPPTCLGMRPIRLGARATAHPEPADQEINHSGSMPRCSADTQP</sequence>
<feature type="region of interest" description="Disordered" evidence="1">
    <location>
        <begin position="47"/>
        <end position="74"/>
    </location>
</feature>
<evidence type="ECO:0000313" key="4">
    <source>
        <dbReference type="Proteomes" id="UP000324748"/>
    </source>
</evidence>
<evidence type="ECO:0000313" key="3">
    <source>
        <dbReference type="EMBL" id="KAA1103463.1"/>
    </source>
</evidence>
<dbReference type="Proteomes" id="UP000324748">
    <property type="component" value="Unassembled WGS sequence"/>
</dbReference>
<reference evidence="2 4" key="1">
    <citation type="submission" date="2019-05" db="EMBL/GenBank/DDBJ databases">
        <title>Emergence of the Ug99 lineage of the wheat stem rust pathogen through somatic hybridization.</title>
        <authorList>
            <person name="Li F."/>
            <person name="Upadhyaya N.M."/>
            <person name="Sperschneider J."/>
            <person name="Matny O."/>
            <person name="Nguyen-Phuc H."/>
            <person name="Mago R."/>
            <person name="Raley C."/>
            <person name="Miller M.E."/>
            <person name="Silverstein K.A.T."/>
            <person name="Henningsen E."/>
            <person name="Hirsch C.D."/>
            <person name="Visser B."/>
            <person name="Pretorius Z.A."/>
            <person name="Steffenson B.J."/>
            <person name="Schwessinger B."/>
            <person name="Dodds P.N."/>
            <person name="Figueroa M."/>
        </authorList>
    </citation>
    <scope>NUCLEOTIDE SEQUENCE [LARGE SCALE GENOMIC DNA]</scope>
    <source>
        <strain evidence="2">21-0</strain>
    </source>
</reference>
<proteinExistence type="predicted"/>
<evidence type="ECO:0000256" key="1">
    <source>
        <dbReference type="SAM" id="MobiDB-lite"/>
    </source>
</evidence>
<organism evidence="2 4">
    <name type="scientific">Puccinia graminis f. sp. tritici</name>
    <dbReference type="NCBI Taxonomy" id="56615"/>
    <lineage>
        <taxon>Eukaryota</taxon>
        <taxon>Fungi</taxon>
        <taxon>Dikarya</taxon>
        <taxon>Basidiomycota</taxon>
        <taxon>Pucciniomycotina</taxon>
        <taxon>Pucciniomycetes</taxon>
        <taxon>Pucciniales</taxon>
        <taxon>Pucciniaceae</taxon>
        <taxon>Puccinia</taxon>
    </lineage>
</organism>
<dbReference type="EMBL" id="VSWC01000042">
    <property type="protein sequence ID" value="KAA1103463.1"/>
    <property type="molecule type" value="Genomic_DNA"/>
</dbReference>
<gene>
    <name evidence="3" type="ORF">PGT21_018641</name>
    <name evidence="2" type="ORF">PGT21_023626</name>
</gene>